<keyword evidence="3" id="KW-1185">Reference proteome</keyword>
<keyword evidence="1" id="KW-1133">Transmembrane helix</keyword>
<evidence type="ECO:0000313" key="2">
    <source>
        <dbReference type="EMBL" id="GAU08463.1"/>
    </source>
</evidence>
<feature type="transmembrane region" description="Helical" evidence="1">
    <location>
        <begin position="31"/>
        <end position="49"/>
    </location>
</feature>
<protein>
    <recommendedName>
        <fullName evidence="4">Lysine exporter LysO family protein</fullName>
    </recommendedName>
</protein>
<name>A0A194AGK7_9BACT</name>
<gene>
    <name evidence="2" type="ORF">DPF_1173</name>
</gene>
<keyword evidence="1" id="KW-0472">Membrane</keyword>
<accession>A0A194AGK7</accession>
<dbReference type="AlphaFoldDB" id="A0A194AGK7"/>
<proteinExistence type="predicted"/>
<evidence type="ECO:0008006" key="4">
    <source>
        <dbReference type="Google" id="ProtNLM"/>
    </source>
</evidence>
<sequence length="90" mass="9607">MLTIIGIFMAGITLGFVMRGHQNLLHLGSRLADLALYTLLFILGLSLGVDKQLMADLPHLGLTGLVLALAAVVGSIVCAFFLAKVWGDRE</sequence>
<evidence type="ECO:0000256" key="1">
    <source>
        <dbReference type="SAM" id="Phobius"/>
    </source>
</evidence>
<dbReference type="RefSeq" id="WP_069858016.1">
    <property type="nucleotide sequence ID" value="NZ_BDFE01000015.1"/>
</dbReference>
<feature type="transmembrane region" description="Helical" evidence="1">
    <location>
        <begin position="61"/>
        <end position="83"/>
    </location>
</feature>
<keyword evidence="1" id="KW-0812">Transmembrane</keyword>
<comment type="caution">
    <text evidence="2">The sequence shown here is derived from an EMBL/GenBank/DDBJ whole genome shotgun (WGS) entry which is preliminary data.</text>
</comment>
<dbReference type="Pfam" id="PF03956">
    <property type="entry name" value="Lys_export"/>
    <property type="match status" value="1"/>
</dbReference>
<dbReference type="GO" id="GO:0015661">
    <property type="term" value="F:L-lysine efflux transmembrane transporter activity"/>
    <property type="evidence" value="ECO:0007669"/>
    <property type="project" value="InterPro"/>
</dbReference>
<dbReference type="InterPro" id="IPR005642">
    <property type="entry name" value="LysO"/>
</dbReference>
<evidence type="ECO:0000313" key="3">
    <source>
        <dbReference type="Proteomes" id="UP000095200"/>
    </source>
</evidence>
<dbReference type="Proteomes" id="UP000095200">
    <property type="component" value="Unassembled WGS sequence"/>
</dbReference>
<reference evidence="3" key="1">
    <citation type="submission" date="2016-06" db="EMBL/GenBank/DDBJ databases">
        <title>Draft genome sequence of Desulfoplanes formicivorans strain Pf12B.</title>
        <authorList>
            <person name="Watanabe M."/>
            <person name="Kojima H."/>
            <person name="Fukui M."/>
        </authorList>
    </citation>
    <scope>NUCLEOTIDE SEQUENCE [LARGE SCALE GENOMIC DNA]</scope>
    <source>
        <strain evidence="3">Pf12B</strain>
    </source>
</reference>
<dbReference type="STRING" id="1592317.DPF_1173"/>
<organism evidence="2 3">
    <name type="scientific">Desulfoplanes formicivorans</name>
    <dbReference type="NCBI Taxonomy" id="1592317"/>
    <lineage>
        <taxon>Bacteria</taxon>
        <taxon>Pseudomonadati</taxon>
        <taxon>Thermodesulfobacteriota</taxon>
        <taxon>Desulfovibrionia</taxon>
        <taxon>Desulfovibrionales</taxon>
        <taxon>Desulfoplanaceae</taxon>
        <taxon>Desulfoplanes</taxon>
    </lineage>
</organism>
<dbReference type="EMBL" id="BDFE01000015">
    <property type="protein sequence ID" value="GAU08463.1"/>
    <property type="molecule type" value="Genomic_DNA"/>
</dbReference>